<keyword evidence="1" id="KW-0812">Transmembrane</keyword>
<keyword evidence="1" id="KW-0472">Membrane</keyword>
<evidence type="ECO:0000313" key="2">
    <source>
        <dbReference type="EMBL" id="GFS06342.1"/>
    </source>
</evidence>
<sequence length="123" mass="13381">MTAAEYSTVKISDVKETGAELSGYAIQCGKRRTRVISQTKVCLFNQSTFNGNPARAKKNSVIKFYALQARSGGRSPQRRKFKMADEPTASVIQSSAVKPTLLMGVITSYVIVIGAQGLYCKPL</sequence>
<dbReference type="AlphaFoldDB" id="A0AAV4IBH2"/>
<accession>A0AAV4IBH2</accession>
<dbReference type="Proteomes" id="UP000762676">
    <property type="component" value="Unassembled WGS sequence"/>
</dbReference>
<reference evidence="2 3" key="1">
    <citation type="journal article" date="2021" name="Elife">
        <title>Chloroplast acquisition without the gene transfer in kleptoplastic sea slugs, Plakobranchus ocellatus.</title>
        <authorList>
            <person name="Maeda T."/>
            <person name="Takahashi S."/>
            <person name="Yoshida T."/>
            <person name="Shimamura S."/>
            <person name="Takaki Y."/>
            <person name="Nagai Y."/>
            <person name="Toyoda A."/>
            <person name="Suzuki Y."/>
            <person name="Arimoto A."/>
            <person name="Ishii H."/>
            <person name="Satoh N."/>
            <person name="Nishiyama T."/>
            <person name="Hasebe M."/>
            <person name="Maruyama T."/>
            <person name="Minagawa J."/>
            <person name="Obokata J."/>
            <person name="Shigenobu S."/>
        </authorList>
    </citation>
    <scope>NUCLEOTIDE SEQUENCE [LARGE SCALE GENOMIC DNA]</scope>
</reference>
<keyword evidence="1" id="KW-1133">Transmembrane helix</keyword>
<gene>
    <name evidence="2" type="ORF">ElyMa_004704800</name>
</gene>
<dbReference type="EMBL" id="BMAT01009439">
    <property type="protein sequence ID" value="GFS06342.1"/>
    <property type="molecule type" value="Genomic_DNA"/>
</dbReference>
<keyword evidence="3" id="KW-1185">Reference proteome</keyword>
<evidence type="ECO:0000256" key="1">
    <source>
        <dbReference type="SAM" id="Phobius"/>
    </source>
</evidence>
<proteinExistence type="predicted"/>
<organism evidence="2 3">
    <name type="scientific">Elysia marginata</name>
    <dbReference type="NCBI Taxonomy" id="1093978"/>
    <lineage>
        <taxon>Eukaryota</taxon>
        <taxon>Metazoa</taxon>
        <taxon>Spiralia</taxon>
        <taxon>Lophotrochozoa</taxon>
        <taxon>Mollusca</taxon>
        <taxon>Gastropoda</taxon>
        <taxon>Heterobranchia</taxon>
        <taxon>Euthyneura</taxon>
        <taxon>Panpulmonata</taxon>
        <taxon>Sacoglossa</taxon>
        <taxon>Placobranchoidea</taxon>
        <taxon>Plakobranchidae</taxon>
        <taxon>Elysia</taxon>
    </lineage>
</organism>
<name>A0AAV4IBH2_9GAST</name>
<evidence type="ECO:0000313" key="3">
    <source>
        <dbReference type="Proteomes" id="UP000762676"/>
    </source>
</evidence>
<feature type="transmembrane region" description="Helical" evidence="1">
    <location>
        <begin position="100"/>
        <end position="119"/>
    </location>
</feature>
<protein>
    <submittedName>
        <fullName evidence="2">Uncharacterized protein</fullName>
    </submittedName>
</protein>
<comment type="caution">
    <text evidence="2">The sequence shown here is derived from an EMBL/GenBank/DDBJ whole genome shotgun (WGS) entry which is preliminary data.</text>
</comment>